<dbReference type="Pfam" id="PF13490">
    <property type="entry name" value="zf-HC2"/>
    <property type="match status" value="1"/>
</dbReference>
<evidence type="ECO:0000313" key="3">
    <source>
        <dbReference type="EMBL" id="URF04439.1"/>
    </source>
</evidence>
<gene>
    <name evidence="2" type="ORF">FGG12_16635</name>
    <name evidence="3" type="ORF">M5D45_00810</name>
</gene>
<evidence type="ECO:0000313" key="4">
    <source>
        <dbReference type="Proteomes" id="UP000318943"/>
    </source>
</evidence>
<organism evidence="3 5">
    <name type="scientific">Cupriavidus campinensis</name>
    <dbReference type="NCBI Taxonomy" id="151783"/>
    <lineage>
        <taxon>Bacteria</taxon>
        <taxon>Pseudomonadati</taxon>
        <taxon>Pseudomonadota</taxon>
        <taxon>Betaproteobacteria</taxon>
        <taxon>Burkholderiales</taxon>
        <taxon>Burkholderiaceae</taxon>
        <taxon>Cupriavidus</taxon>
    </lineage>
</organism>
<reference evidence="2 4" key="1">
    <citation type="submission" date="2019-05" db="EMBL/GenBank/DDBJ databases">
        <title>Whole genome sequence analysis of Cupriavidus campinensis S14E4C strain.</title>
        <authorList>
            <person name="Abbaszade G."/>
            <person name="Szabo A."/>
            <person name="Toumi M."/>
            <person name="Toth E."/>
        </authorList>
    </citation>
    <scope>NUCLEOTIDE SEQUENCE [LARGE SCALE GENOMIC DNA]</scope>
    <source>
        <strain evidence="2 4">S14E4C</strain>
    </source>
</reference>
<protein>
    <submittedName>
        <fullName evidence="3">Zf-HC2 domain-containing protein</fullName>
    </submittedName>
</protein>
<sequence>MPEPRRRLLPNCEEIHHLTMKGMDQPLTLGERLRVRGHLAICAACTHFSGQMRSMREAMRRLGQDDGDPRP</sequence>
<feature type="domain" description="Putative zinc-finger" evidence="1">
    <location>
        <begin position="12"/>
        <end position="45"/>
    </location>
</feature>
<dbReference type="InterPro" id="IPR027383">
    <property type="entry name" value="Znf_put"/>
</dbReference>
<dbReference type="AlphaFoldDB" id="A0AAE9L2K4"/>
<dbReference type="EMBL" id="CP097330">
    <property type="protein sequence ID" value="URF04439.1"/>
    <property type="molecule type" value="Genomic_DNA"/>
</dbReference>
<name>A0AAE9L2K4_9BURK</name>
<dbReference type="Proteomes" id="UP001056132">
    <property type="component" value="Chromosome 1"/>
</dbReference>
<evidence type="ECO:0000259" key="1">
    <source>
        <dbReference type="Pfam" id="PF13490"/>
    </source>
</evidence>
<evidence type="ECO:0000313" key="5">
    <source>
        <dbReference type="Proteomes" id="UP001056132"/>
    </source>
</evidence>
<proteinExistence type="predicted"/>
<evidence type="ECO:0000313" key="2">
    <source>
        <dbReference type="EMBL" id="TSP11715.1"/>
    </source>
</evidence>
<dbReference type="KEGG" id="ccam:M5D45_00810"/>
<dbReference type="Proteomes" id="UP000318943">
    <property type="component" value="Unassembled WGS sequence"/>
</dbReference>
<dbReference type="EMBL" id="VCIZ01000009">
    <property type="protein sequence ID" value="TSP11715.1"/>
    <property type="molecule type" value="Genomic_DNA"/>
</dbReference>
<keyword evidence="4" id="KW-1185">Reference proteome</keyword>
<accession>A0AAE9L2K4</accession>
<dbReference type="RefSeq" id="WP_144199197.1">
    <property type="nucleotide sequence ID" value="NZ_CAJPVH010000010.1"/>
</dbReference>
<reference evidence="3" key="3">
    <citation type="submission" date="2022-05" db="EMBL/GenBank/DDBJ databases">
        <authorList>
            <person name="Kunte H.-J."/>
        </authorList>
    </citation>
    <scope>NUCLEOTIDE SEQUENCE</scope>
    <source>
        <strain evidence="3">G5</strain>
    </source>
</reference>
<reference evidence="3" key="2">
    <citation type="journal article" date="2022" name="Microbiol. Resour. Announc.">
        <title>Genome Sequence of Cupriavidus campinensis Strain G5, a Member of a Bacterial Consortium Capable of Polyethylene Degradation.</title>
        <authorList>
            <person name="Schneider B."/>
            <person name="Pfeiffer F."/>
            <person name="Dyall-Smith M."/>
            <person name="Kunte H.J."/>
        </authorList>
    </citation>
    <scope>NUCLEOTIDE SEQUENCE</scope>
    <source>
        <strain evidence="3">G5</strain>
    </source>
</reference>